<keyword evidence="7" id="KW-1185">Reference proteome</keyword>
<dbReference type="PANTHER" id="PTHR30204">
    <property type="entry name" value="REDOX-CYCLING DRUG-SENSING TRANSCRIPTIONAL ACTIVATOR SOXR"/>
    <property type="match status" value="1"/>
</dbReference>
<keyword evidence="3" id="KW-0238">DNA-binding</keyword>
<evidence type="ECO:0000313" key="7">
    <source>
        <dbReference type="Proteomes" id="UP000809349"/>
    </source>
</evidence>
<keyword evidence="2" id="KW-0805">Transcription regulation</keyword>
<evidence type="ECO:0000256" key="2">
    <source>
        <dbReference type="ARBA" id="ARBA00023015"/>
    </source>
</evidence>
<evidence type="ECO:0000256" key="3">
    <source>
        <dbReference type="ARBA" id="ARBA00023125"/>
    </source>
</evidence>
<proteinExistence type="predicted"/>
<dbReference type="Gene3D" id="1.10.1660.10">
    <property type="match status" value="1"/>
</dbReference>
<dbReference type="EMBL" id="JAFBIL020000001">
    <property type="protein sequence ID" value="MBZ2205703.1"/>
    <property type="molecule type" value="Genomic_DNA"/>
</dbReference>
<dbReference type="PROSITE" id="PS50937">
    <property type="entry name" value="HTH_MERR_2"/>
    <property type="match status" value="1"/>
</dbReference>
<accession>A0ABS7SHK0</accession>
<evidence type="ECO:0000256" key="4">
    <source>
        <dbReference type="ARBA" id="ARBA00023163"/>
    </source>
</evidence>
<organism evidence="6 7">
    <name type="scientific">Massilia soli</name>
    <dbReference type="NCBI Taxonomy" id="2792854"/>
    <lineage>
        <taxon>Bacteria</taxon>
        <taxon>Pseudomonadati</taxon>
        <taxon>Pseudomonadota</taxon>
        <taxon>Betaproteobacteria</taxon>
        <taxon>Burkholderiales</taxon>
        <taxon>Oxalobacteraceae</taxon>
        <taxon>Telluria group</taxon>
        <taxon>Massilia</taxon>
    </lineage>
</organism>
<evidence type="ECO:0000256" key="1">
    <source>
        <dbReference type="ARBA" id="ARBA00022491"/>
    </source>
</evidence>
<dbReference type="InterPro" id="IPR047057">
    <property type="entry name" value="MerR_fam"/>
</dbReference>
<gene>
    <name evidence="6" type="ORF">I4X03_000340</name>
</gene>
<keyword evidence="4" id="KW-0804">Transcription</keyword>
<dbReference type="SUPFAM" id="SSF46955">
    <property type="entry name" value="Putative DNA-binding domain"/>
    <property type="match status" value="1"/>
</dbReference>
<dbReference type="RefSeq" id="WP_223464130.1">
    <property type="nucleotide sequence ID" value="NZ_JAFBIL020000001.1"/>
</dbReference>
<evidence type="ECO:0000259" key="5">
    <source>
        <dbReference type="PROSITE" id="PS50937"/>
    </source>
</evidence>
<dbReference type="SMART" id="SM00422">
    <property type="entry name" value="HTH_MERR"/>
    <property type="match status" value="1"/>
</dbReference>
<sequence>MKNISKQTSAPESPPAYRSGVAARLAGLPVETLRVWERRYGLSDTHRSEHGQRLYSAEQVRRLGLLKQLVDQGHPIGSIAGLPVEQLGALVAAPAAGKAQNAGPVRVAVVGEGLRRRIAAEGQHASQLEVLRGCDTLDQAPASLRATRPDVLLIEVSELDAPAVPLIAALRDHTGAGATLVLYRFCASATIRELRSHGCLVARVPAEIGELLMLCRSASAGTQLAAAPVREAIAPRRFDDARLAAYAAAGTSLECECPRHLSDLLMMVGSFERYSAQCASRNEADARLHAELQYAAGAARTILEGAMEKLALAEGLDKDRRY</sequence>
<reference evidence="6 7" key="1">
    <citation type="submission" date="2021-01" db="EMBL/GenBank/DDBJ databases">
        <authorList>
            <person name="Ruan W."/>
            <person name="Khan S.A."/>
            <person name="Jeon C.O."/>
        </authorList>
    </citation>
    <scope>NUCLEOTIDE SEQUENCE [LARGE SCALE GENOMIC DNA]</scope>
    <source>
        <strain evidence="6 7">R798</strain>
    </source>
</reference>
<protein>
    <submittedName>
        <fullName evidence="6">MerR family transcriptional regulator</fullName>
    </submittedName>
</protein>
<comment type="caution">
    <text evidence="6">The sequence shown here is derived from an EMBL/GenBank/DDBJ whole genome shotgun (WGS) entry which is preliminary data.</text>
</comment>
<name>A0ABS7SHK0_9BURK</name>
<dbReference type="Pfam" id="PF13411">
    <property type="entry name" value="MerR_1"/>
    <property type="match status" value="1"/>
</dbReference>
<dbReference type="CDD" id="cd01104">
    <property type="entry name" value="HTH_MlrA-CarA"/>
    <property type="match status" value="1"/>
</dbReference>
<feature type="domain" description="HTH merR-type" evidence="5">
    <location>
        <begin position="16"/>
        <end position="89"/>
    </location>
</feature>
<dbReference type="InterPro" id="IPR009061">
    <property type="entry name" value="DNA-bd_dom_put_sf"/>
</dbReference>
<evidence type="ECO:0000313" key="6">
    <source>
        <dbReference type="EMBL" id="MBZ2205703.1"/>
    </source>
</evidence>
<keyword evidence="1" id="KW-0678">Repressor</keyword>
<dbReference type="PANTHER" id="PTHR30204:SF69">
    <property type="entry name" value="MERR-FAMILY TRANSCRIPTIONAL REGULATOR"/>
    <property type="match status" value="1"/>
</dbReference>
<reference evidence="6 7" key="2">
    <citation type="submission" date="2021-08" db="EMBL/GenBank/DDBJ databases">
        <title>Massilia sp. R798.</title>
        <authorList>
            <person name="Baek J.H."/>
            <person name="Jung H.S."/>
            <person name="Kim K.R."/>
            <person name="Jeon C.O."/>
        </authorList>
    </citation>
    <scope>NUCLEOTIDE SEQUENCE [LARGE SCALE GENOMIC DNA]</scope>
    <source>
        <strain evidence="6 7">R798</strain>
    </source>
</reference>
<dbReference type="InterPro" id="IPR000551">
    <property type="entry name" value="MerR-type_HTH_dom"/>
</dbReference>
<dbReference type="Proteomes" id="UP000809349">
    <property type="component" value="Unassembled WGS sequence"/>
</dbReference>